<evidence type="ECO:0000256" key="2">
    <source>
        <dbReference type="ARBA" id="ARBA00022771"/>
    </source>
</evidence>
<feature type="region of interest" description="Disordered" evidence="9">
    <location>
        <begin position="933"/>
        <end position="965"/>
    </location>
</feature>
<dbReference type="PROSITE" id="PS51635">
    <property type="entry name" value="PNPLA"/>
    <property type="match status" value="1"/>
</dbReference>
<dbReference type="GO" id="GO:0016042">
    <property type="term" value="P:lipid catabolic process"/>
    <property type="evidence" value="ECO:0007669"/>
    <property type="project" value="UniProtKB-UniRule"/>
</dbReference>
<dbReference type="Gene3D" id="3.30.40.10">
    <property type="entry name" value="Zinc/RING finger domain, C3HC4 (zinc finger)"/>
    <property type="match status" value="1"/>
</dbReference>
<keyword evidence="5 8" id="KW-0442">Lipid degradation</keyword>
<dbReference type="GO" id="GO:0047499">
    <property type="term" value="F:calcium-independent phospholipase A2 activity"/>
    <property type="evidence" value="ECO:0007669"/>
    <property type="project" value="TreeGrafter"/>
</dbReference>
<keyword evidence="1" id="KW-0479">Metal-binding</keyword>
<dbReference type="InterPro" id="IPR013083">
    <property type="entry name" value="Znf_RING/FYVE/PHD"/>
</dbReference>
<feature type="short sequence motif" description="GXSXG" evidence="8">
    <location>
        <begin position="525"/>
        <end position="529"/>
    </location>
</feature>
<evidence type="ECO:0000256" key="4">
    <source>
        <dbReference type="ARBA" id="ARBA00022833"/>
    </source>
</evidence>
<evidence type="ECO:0000259" key="11">
    <source>
        <dbReference type="PROSITE" id="PS51635"/>
    </source>
</evidence>
<evidence type="ECO:0000256" key="5">
    <source>
        <dbReference type="ARBA" id="ARBA00022963"/>
    </source>
</evidence>
<evidence type="ECO:0000256" key="6">
    <source>
        <dbReference type="ARBA" id="ARBA00023098"/>
    </source>
</evidence>
<sequence length="965" mass="108620">MARCDHAAWIELWQGEAGPLLNHGWRLPQIVKELPNAFEQSPQITLFLGRHLKDRALRTLCQNNYKGRKGKNNVNIRIDNRTINALHPQLFADSDPTNLKLQPMQPAIAGSIRCHQDHTISMDRLPLDFEVYDIVLTRLLFMFVDVICIFVDDVGGPDAVHSMLSNWIRIGLASTLPRSIRPKVIIVTGSNITQSVTSDLLDETDFFFELQTLHPDLFDVFSDISFSQLPSDKLSSKAQFLTLHADISKQLHKARFNRIKHNLMFSAPHLSDLFKIATRHIGEPSPPRFDFIVAARQQNPLDGAFSSHLMEFLKTSGKATLPYDGIASHIASAIMIDAYPFGAHLFSPRTIFERTYYERCYLAHRKIYSSDELARTQCERIGDRFQILFDRMTFKCISSANIHADNLNRQNKYWGWLRSNKTCLICIRRSPEHVLPCGHSMCDTCVKVFGESVMSGEEEYIIPRCLLCGQETPLEVRIKPPTCASRVLSIDGGGPRGVIPLENLEILQGFLGPIPLCNMIDLTVGCSSGGLIALSQFMLRLDIQSCKLLFRDLAKKVFSPARKKHLLRSWLSDSLYDVNSLEDALQEHYSATRRMFDTPQACLSAGKVAVSASEISAGAPFIFTNYNGAAPHRAQSAYGRLRPDSENEPFVWQVARATAAAPCLFPTVDIPGLGTFQDGGMRRHNNPINLALSEAKHLWPNCPNPDVFISLGTGSENHSQSPTISKFRNVLVDGWLPRIYRSVTSSFEGQNNWKEFLGVVDEKSRESCFRFDLSIPGGLPRLDDTECMDKLSNLVRTNISTERTQRDAALSLLTTSFFFHLDAKPEYFSGMLKCTGSIRCRAPAKQVIECLNGIDPTPKQFYKDSINLGLELSADDICQHCNRYSKPIRFIVRDEKDMITISLRFRGERSNLSAFPNSMQWFTEQQGLEWSFGSPGRHGSHSQSGCPICEGKEAGRPRKRKHADI</sequence>
<evidence type="ECO:0000259" key="10">
    <source>
        <dbReference type="PROSITE" id="PS50089"/>
    </source>
</evidence>
<feature type="active site" description="Proton acceptor" evidence="8">
    <location>
        <position position="678"/>
    </location>
</feature>
<dbReference type="GO" id="GO:0008270">
    <property type="term" value="F:zinc ion binding"/>
    <property type="evidence" value="ECO:0007669"/>
    <property type="project" value="UniProtKB-KW"/>
</dbReference>
<keyword evidence="4" id="KW-0862">Zinc</keyword>
<gene>
    <name evidence="12" type="ORF">PSALAMII_LOCUS8447</name>
</gene>
<dbReference type="GO" id="GO:0019369">
    <property type="term" value="P:arachidonate metabolic process"/>
    <property type="evidence" value="ECO:0007669"/>
    <property type="project" value="TreeGrafter"/>
</dbReference>
<dbReference type="Pfam" id="PF01734">
    <property type="entry name" value="Patatin"/>
    <property type="match status" value="1"/>
</dbReference>
<evidence type="ECO:0000256" key="1">
    <source>
        <dbReference type="ARBA" id="ARBA00022723"/>
    </source>
</evidence>
<feature type="active site" description="Nucleophile" evidence="8">
    <location>
        <position position="527"/>
    </location>
</feature>
<dbReference type="InterPro" id="IPR002641">
    <property type="entry name" value="PNPLA_dom"/>
</dbReference>
<keyword evidence="2 7" id="KW-0863">Zinc-finger</keyword>
<evidence type="ECO:0000256" key="7">
    <source>
        <dbReference type="PROSITE-ProRule" id="PRU00175"/>
    </source>
</evidence>
<keyword evidence="3 8" id="KW-0378">Hydrolase</keyword>
<evidence type="ECO:0000313" key="12">
    <source>
        <dbReference type="EMBL" id="CAG8404063.1"/>
    </source>
</evidence>
<dbReference type="PROSITE" id="PS50089">
    <property type="entry name" value="ZF_RING_2"/>
    <property type="match status" value="1"/>
</dbReference>
<dbReference type="Gene3D" id="3.40.1090.10">
    <property type="entry name" value="Cytosolic phospholipase A2 catalytic domain"/>
    <property type="match status" value="1"/>
</dbReference>
<dbReference type="InterPro" id="IPR001841">
    <property type="entry name" value="Znf_RING"/>
</dbReference>
<organism evidence="12 13">
    <name type="scientific">Penicillium salamii</name>
    <dbReference type="NCBI Taxonomy" id="1612424"/>
    <lineage>
        <taxon>Eukaryota</taxon>
        <taxon>Fungi</taxon>
        <taxon>Dikarya</taxon>
        <taxon>Ascomycota</taxon>
        <taxon>Pezizomycotina</taxon>
        <taxon>Eurotiomycetes</taxon>
        <taxon>Eurotiomycetidae</taxon>
        <taxon>Eurotiales</taxon>
        <taxon>Aspergillaceae</taxon>
        <taxon>Penicillium</taxon>
    </lineage>
</organism>
<dbReference type="PANTHER" id="PTHR24185:SF1">
    <property type="entry name" value="CALCIUM-INDEPENDENT PHOSPHOLIPASE A2-GAMMA"/>
    <property type="match status" value="1"/>
</dbReference>
<feature type="domain" description="PNPLA" evidence="11">
    <location>
        <begin position="488"/>
        <end position="692"/>
    </location>
</feature>
<dbReference type="GO" id="GO:0016020">
    <property type="term" value="C:membrane"/>
    <property type="evidence" value="ECO:0007669"/>
    <property type="project" value="TreeGrafter"/>
</dbReference>
<protein>
    <recommendedName>
        <fullName evidence="14">PNPLA domain-containing protein</fullName>
    </recommendedName>
</protein>
<dbReference type="PANTHER" id="PTHR24185">
    <property type="entry name" value="CALCIUM-INDEPENDENT PHOSPHOLIPASE A2-GAMMA"/>
    <property type="match status" value="1"/>
</dbReference>
<feature type="short sequence motif" description="DGA/G" evidence="8">
    <location>
        <begin position="678"/>
        <end position="680"/>
    </location>
</feature>
<evidence type="ECO:0000313" key="13">
    <source>
        <dbReference type="Proteomes" id="UP001152646"/>
    </source>
</evidence>
<dbReference type="GO" id="GO:0046486">
    <property type="term" value="P:glycerolipid metabolic process"/>
    <property type="evidence" value="ECO:0007669"/>
    <property type="project" value="UniProtKB-ARBA"/>
</dbReference>
<dbReference type="OrthoDB" id="194358at2759"/>
<evidence type="ECO:0008006" key="14">
    <source>
        <dbReference type="Google" id="ProtNLM"/>
    </source>
</evidence>
<evidence type="ECO:0000256" key="9">
    <source>
        <dbReference type="SAM" id="MobiDB-lite"/>
    </source>
</evidence>
<proteinExistence type="predicted"/>
<dbReference type="PROSITE" id="PS00518">
    <property type="entry name" value="ZF_RING_1"/>
    <property type="match status" value="1"/>
</dbReference>
<dbReference type="Proteomes" id="UP001152646">
    <property type="component" value="Unassembled WGS sequence"/>
</dbReference>
<comment type="caution">
    <text evidence="12">The sequence shown here is derived from an EMBL/GenBank/DDBJ whole genome shotgun (WGS) entry which is preliminary data.</text>
</comment>
<dbReference type="CDD" id="cd07199">
    <property type="entry name" value="Pat17_PNPLA8_PNPLA9_like"/>
    <property type="match status" value="1"/>
</dbReference>
<dbReference type="SUPFAM" id="SSF52151">
    <property type="entry name" value="FabD/lysophospholipase-like"/>
    <property type="match status" value="1"/>
</dbReference>
<keyword evidence="6 8" id="KW-0443">Lipid metabolism</keyword>
<feature type="short sequence motif" description="GXGXXG" evidence="8">
    <location>
        <begin position="492"/>
        <end position="497"/>
    </location>
</feature>
<dbReference type="InterPro" id="IPR016035">
    <property type="entry name" value="Acyl_Trfase/lysoPLipase"/>
</dbReference>
<dbReference type="InterPro" id="IPR017907">
    <property type="entry name" value="Znf_RING_CS"/>
</dbReference>
<dbReference type="EMBL" id="CAJVPA010000208">
    <property type="protein sequence ID" value="CAG8404063.1"/>
    <property type="molecule type" value="Genomic_DNA"/>
</dbReference>
<evidence type="ECO:0000256" key="3">
    <source>
        <dbReference type="ARBA" id="ARBA00022801"/>
    </source>
</evidence>
<feature type="domain" description="RING-type" evidence="10">
    <location>
        <begin position="423"/>
        <end position="468"/>
    </location>
</feature>
<name>A0A9W4JPP0_9EURO</name>
<accession>A0A9W4JPP0</accession>
<evidence type="ECO:0000256" key="8">
    <source>
        <dbReference type="PROSITE-ProRule" id="PRU01161"/>
    </source>
</evidence>
<reference evidence="12" key="1">
    <citation type="submission" date="2021-07" db="EMBL/GenBank/DDBJ databases">
        <authorList>
            <person name="Branca A.L. A."/>
        </authorList>
    </citation>
    <scope>NUCLEOTIDE SEQUENCE</scope>
</reference>
<dbReference type="AlphaFoldDB" id="A0A9W4JPP0"/>